<evidence type="ECO:0000313" key="1">
    <source>
        <dbReference type="EMBL" id="DAF87201.1"/>
    </source>
</evidence>
<reference evidence="1" key="1">
    <citation type="journal article" date="2021" name="Proc. Natl. Acad. Sci. U.S.A.">
        <title>A Catalog of Tens of Thousands of Viruses from Human Metagenomes Reveals Hidden Associations with Chronic Diseases.</title>
        <authorList>
            <person name="Tisza M.J."/>
            <person name="Buck C.B."/>
        </authorList>
    </citation>
    <scope>NUCLEOTIDE SEQUENCE</scope>
    <source>
        <strain evidence="1">CtPkm1</strain>
    </source>
</reference>
<protein>
    <submittedName>
        <fullName evidence="1">Uncharacterized protein</fullName>
    </submittedName>
</protein>
<name>A0A8S5TYC3_9CAUD</name>
<organism evidence="1">
    <name type="scientific">Myoviridae sp. ctPkm1</name>
    <dbReference type="NCBI Taxonomy" id="2825099"/>
    <lineage>
        <taxon>Viruses</taxon>
        <taxon>Duplodnaviria</taxon>
        <taxon>Heunggongvirae</taxon>
        <taxon>Uroviricota</taxon>
        <taxon>Caudoviricetes</taxon>
    </lineage>
</organism>
<accession>A0A8S5TYC3</accession>
<dbReference type="EMBL" id="BK015960">
    <property type="protein sequence ID" value="DAF87201.1"/>
    <property type="molecule type" value="Genomic_DNA"/>
</dbReference>
<proteinExistence type="predicted"/>
<sequence length="36" mass="4089">MSNVQLCAPRITPFANLLSMCFHYSQTYSSCKVFLS</sequence>